<dbReference type="InterPro" id="IPR050104">
    <property type="entry name" value="FMN-dep_NADH:Q_OxRdtase_AzoR1"/>
</dbReference>
<dbReference type="HAMAP" id="MF_01216">
    <property type="entry name" value="Azoreductase_type1"/>
    <property type="match status" value="1"/>
</dbReference>
<comment type="function">
    <text evidence="6">Also exhibits azoreductase activity. Catalyzes the reductive cleavage of the azo bond in aromatic azo compounds to the corresponding amines.</text>
</comment>
<evidence type="ECO:0000313" key="9">
    <source>
        <dbReference type="Proteomes" id="UP000190044"/>
    </source>
</evidence>
<keyword evidence="3 6" id="KW-0560">Oxidoreductase</keyword>
<feature type="domain" description="Flavodoxin-like fold" evidence="7">
    <location>
        <begin position="3"/>
        <end position="192"/>
    </location>
</feature>
<dbReference type="GO" id="GO:0009055">
    <property type="term" value="F:electron transfer activity"/>
    <property type="evidence" value="ECO:0007669"/>
    <property type="project" value="UniProtKB-UniRule"/>
</dbReference>
<dbReference type="Pfam" id="PF02525">
    <property type="entry name" value="Flavodoxin_2"/>
    <property type="match status" value="1"/>
</dbReference>
<evidence type="ECO:0000256" key="5">
    <source>
        <dbReference type="ARBA" id="ARBA00048542"/>
    </source>
</evidence>
<accession>A0A1T5CHY1</accession>
<keyword evidence="2 6" id="KW-0288">FMN</keyword>
<evidence type="ECO:0000259" key="7">
    <source>
        <dbReference type="Pfam" id="PF02525"/>
    </source>
</evidence>
<dbReference type="AlphaFoldDB" id="A0A1T5CHY1"/>
<evidence type="ECO:0000313" key="8">
    <source>
        <dbReference type="EMBL" id="SKB59054.1"/>
    </source>
</evidence>
<dbReference type="EC" id="1.6.5.-" evidence="6"/>
<dbReference type="PANTHER" id="PTHR43741:SF2">
    <property type="entry name" value="FMN-DEPENDENT NADH:QUINONE OXIDOREDUCTASE"/>
    <property type="match status" value="1"/>
</dbReference>
<comment type="subunit">
    <text evidence="6">Homodimer.</text>
</comment>
<dbReference type="Proteomes" id="UP000190044">
    <property type="component" value="Unassembled WGS sequence"/>
</dbReference>
<organism evidence="8 9">
    <name type="scientific">Sphingopyxis flava</name>
    <dbReference type="NCBI Taxonomy" id="1507287"/>
    <lineage>
        <taxon>Bacteria</taxon>
        <taxon>Pseudomonadati</taxon>
        <taxon>Pseudomonadota</taxon>
        <taxon>Alphaproteobacteria</taxon>
        <taxon>Sphingomonadales</taxon>
        <taxon>Sphingomonadaceae</taxon>
        <taxon>Sphingopyxis</taxon>
    </lineage>
</organism>
<gene>
    <name evidence="6" type="primary">azoR</name>
    <name evidence="8" type="ORF">SAMN06295937_101085</name>
</gene>
<dbReference type="GO" id="GO:0010181">
    <property type="term" value="F:FMN binding"/>
    <property type="evidence" value="ECO:0007669"/>
    <property type="project" value="UniProtKB-UniRule"/>
</dbReference>
<dbReference type="PANTHER" id="PTHR43741">
    <property type="entry name" value="FMN-DEPENDENT NADH-AZOREDUCTASE 1"/>
    <property type="match status" value="1"/>
</dbReference>
<name>A0A1T5CHY1_9SPHN</name>
<dbReference type="Gene3D" id="3.40.50.360">
    <property type="match status" value="1"/>
</dbReference>
<proteinExistence type="inferred from homology"/>
<keyword evidence="9" id="KW-1185">Reference proteome</keyword>
<dbReference type="GO" id="GO:0016655">
    <property type="term" value="F:oxidoreductase activity, acting on NAD(P)H, quinone or similar compound as acceptor"/>
    <property type="evidence" value="ECO:0007669"/>
    <property type="project" value="InterPro"/>
</dbReference>
<evidence type="ECO:0000256" key="1">
    <source>
        <dbReference type="ARBA" id="ARBA00022630"/>
    </source>
</evidence>
<keyword evidence="4 6" id="KW-0520">NAD</keyword>
<dbReference type="SUPFAM" id="SSF52218">
    <property type="entry name" value="Flavoproteins"/>
    <property type="match status" value="1"/>
</dbReference>
<comment type="catalytic activity">
    <reaction evidence="5">
        <text>N,N-dimethyl-1,4-phenylenediamine + anthranilate + 2 NAD(+) = 2-(4-dimethylaminophenyl)diazenylbenzoate + 2 NADH + 2 H(+)</text>
        <dbReference type="Rhea" id="RHEA:55872"/>
        <dbReference type="ChEBI" id="CHEBI:15378"/>
        <dbReference type="ChEBI" id="CHEBI:15783"/>
        <dbReference type="ChEBI" id="CHEBI:16567"/>
        <dbReference type="ChEBI" id="CHEBI:57540"/>
        <dbReference type="ChEBI" id="CHEBI:57945"/>
        <dbReference type="ChEBI" id="CHEBI:71579"/>
        <dbReference type="EC" id="1.7.1.17"/>
    </reaction>
    <physiologicalReaction direction="right-to-left" evidence="5">
        <dbReference type="Rhea" id="RHEA:55874"/>
    </physiologicalReaction>
</comment>
<comment type="similarity">
    <text evidence="6">Belongs to the azoreductase type 1 family.</text>
</comment>
<comment type="function">
    <text evidence="6">Quinone reductase that provides resistance to thiol-specific stress caused by electrophilic quinones.</text>
</comment>
<reference evidence="9" key="1">
    <citation type="submission" date="2017-02" db="EMBL/GenBank/DDBJ databases">
        <authorList>
            <person name="Varghese N."/>
            <person name="Submissions S."/>
        </authorList>
    </citation>
    <scope>NUCLEOTIDE SEQUENCE [LARGE SCALE GENOMIC DNA]</scope>
    <source>
        <strain evidence="9">R11H</strain>
    </source>
</reference>
<dbReference type="InterPro" id="IPR023048">
    <property type="entry name" value="NADH:quinone_OxRdtase_FMN_depd"/>
</dbReference>
<protein>
    <recommendedName>
        <fullName evidence="6">FMN dependent NADH:quinone oxidoreductase</fullName>
        <ecNumber evidence="6">1.6.5.-</ecNumber>
    </recommendedName>
    <alternativeName>
        <fullName evidence="6">Azo-dye reductase</fullName>
    </alternativeName>
    <alternativeName>
        <fullName evidence="6">FMN-dependent NADH-azo compound oxidoreductase</fullName>
    </alternativeName>
    <alternativeName>
        <fullName evidence="6">FMN-dependent NADH-azoreductase</fullName>
        <ecNumber evidence="6">1.7.1.17</ecNumber>
    </alternativeName>
</protein>
<comment type="cofactor">
    <cofactor evidence="6">
        <name>FMN</name>
        <dbReference type="ChEBI" id="CHEBI:58210"/>
    </cofactor>
    <text evidence="6">Binds 1 FMN per subunit.</text>
</comment>
<dbReference type="EMBL" id="FUYP01000010">
    <property type="protein sequence ID" value="SKB59054.1"/>
    <property type="molecule type" value="Genomic_DNA"/>
</dbReference>
<evidence type="ECO:0000256" key="4">
    <source>
        <dbReference type="ARBA" id="ARBA00023027"/>
    </source>
</evidence>
<dbReference type="GO" id="GO:0016652">
    <property type="term" value="F:oxidoreductase activity, acting on NAD(P)H as acceptor"/>
    <property type="evidence" value="ECO:0007669"/>
    <property type="project" value="UniProtKB-UniRule"/>
</dbReference>
<comment type="caution">
    <text evidence="6">Lacks conserved residue(s) required for the propagation of feature annotation.</text>
</comment>
<feature type="binding site" evidence="6">
    <location>
        <position position="10"/>
    </location>
    <ligand>
        <name>FMN</name>
        <dbReference type="ChEBI" id="CHEBI:58210"/>
    </ligand>
</feature>
<dbReference type="EC" id="1.7.1.17" evidence="6"/>
<dbReference type="InterPro" id="IPR003680">
    <property type="entry name" value="Flavodoxin_fold"/>
</dbReference>
<evidence type="ECO:0000256" key="2">
    <source>
        <dbReference type="ARBA" id="ARBA00022643"/>
    </source>
</evidence>
<dbReference type="InterPro" id="IPR029039">
    <property type="entry name" value="Flavoprotein-like_sf"/>
</dbReference>
<comment type="catalytic activity">
    <reaction evidence="6">
        <text>2 a quinone + NADH + H(+) = 2 a 1,4-benzosemiquinone + NAD(+)</text>
        <dbReference type="Rhea" id="RHEA:65952"/>
        <dbReference type="ChEBI" id="CHEBI:15378"/>
        <dbReference type="ChEBI" id="CHEBI:57540"/>
        <dbReference type="ChEBI" id="CHEBI:57945"/>
        <dbReference type="ChEBI" id="CHEBI:132124"/>
        <dbReference type="ChEBI" id="CHEBI:134225"/>
    </reaction>
</comment>
<evidence type="ECO:0000256" key="3">
    <source>
        <dbReference type="ARBA" id="ARBA00023002"/>
    </source>
</evidence>
<dbReference type="RefSeq" id="WP_079638530.1">
    <property type="nucleotide sequence ID" value="NZ_FUYP01000010.1"/>
</dbReference>
<dbReference type="OrthoDB" id="9787136at2"/>
<sequence>MTHILRIDASARTQGSTTRALADQLEARLVEQSYGATVTRRDLHAAPPAMLTEAWVGANFTDEAERSDEQRNVLAASDELIGELERADTIVITAPIYNFSIPAALKAWIDQVTRARRTFRYTAAGPEGLLKDKRAFVVFASGGVALGSQVDFASAYLKHILGFIGIRDVEFIAADGHQTDSAAMARAATAIDAVKEAA</sequence>
<keyword evidence="1 6" id="KW-0285">Flavoprotein</keyword>
<evidence type="ECO:0000256" key="6">
    <source>
        <dbReference type="HAMAP-Rule" id="MF_01216"/>
    </source>
</evidence>